<keyword evidence="7" id="KW-1185">Reference proteome</keyword>
<evidence type="ECO:0000256" key="2">
    <source>
        <dbReference type="ARBA" id="ARBA00022692"/>
    </source>
</evidence>
<organism evidence="6 7">
    <name type="scientific">Pontibacter oryzae</name>
    <dbReference type="NCBI Taxonomy" id="2304593"/>
    <lineage>
        <taxon>Bacteria</taxon>
        <taxon>Pseudomonadati</taxon>
        <taxon>Bacteroidota</taxon>
        <taxon>Cytophagia</taxon>
        <taxon>Cytophagales</taxon>
        <taxon>Hymenobacteraceae</taxon>
        <taxon>Pontibacter</taxon>
    </lineage>
</organism>
<dbReference type="GO" id="GO:0016020">
    <property type="term" value="C:membrane"/>
    <property type="evidence" value="ECO:0007669"/>
    <property type="project" value="UniProtKB-SubCell"/>
</dbReference>
<dbReference type="Proteomes" id="UP000266005">
    <property type="component" value="Unassembled WGS sequence"/>
</dbReference>
<keyword evidence="4 5" id="KW-0472">Membrane</keyword>
<feature type="transmembrane region" description="Helical" evidence="5">
    <location>
        <begin position="188"/>
        <end position="208"/>
    </location>
</feature>
<protein>
    <submittedName>
        <fullName evidence="6">Prenyltransferase</fullName>
    </submittedName>
</protein>
<feature type="transmembrane region" description="Helical" evidence="5">
    <location>
        <begin position="297"/>
        <end position="315"/>
    </location>
</feature>
<dbReference type="OrthoDB" id="665023at2"/>
<dbReference type="Pfam" id="PF01040">
    <property type="entry name" value="UbiA"/>
    <property type="match status" value="1"/>
</dbReference>
<feature type="transmembrane region" description="Helical" evidence="5">
    <location>
        <begin position="256"/>
        <end position="277"/>
    </location>
</feature>
<accession>A0A399S4C5</accession>
<evidence type="ECO:0000256" key="4">
    <source>
        <dbReference type="ARBA" id="ARBA00023136"/>
    </source>
</evidence>
<evidence type="ECO:0000256" key="3">
    <source>
        <dbReference type="ARBA" id="ARBA00022989"/>
    </source>
</evidence>
<reference evidence="7" key="1">
    <citation type="submission" date="2018-08" db="EMBL/GenBank/DDBJ databases">
        <title>Mucilaginibacter sp. MYSH2.</title>
        <authorList>
            <person name="Seo T."/>
        </authorList>
    </citation>
    <scope>NUCLEOTIDE SEQUENCE [LARGE SCALE GENOMIC DNA]</scope>
    <source>
        <strain evidence="7">KIRAN</strain>
    </source>
</reference>
<sequence length="317" mass="35869">MYNDALDHAAKKHTRKPLNQHPLKFPEKYSSAFTLMRIPFSVYLMPVFWFALSTLQHVVFWQAVIVFLILHVLVYPASNGYNSYYDRDEGSIGGLKNPPKVNRQLMHLVLLFDALAILCSLLLSPLFAALVALYLVISKAYSYEGIRLKKYPIASTFVVTFFQGAFTYAMVQVGAGLSWHLVLAQPNIWFALVSTLFLCGSYPLTQIYQHTEDSRRGDRTLSLLLGINGTYLFAALSLLTGSGLLLWLYFSTHQVQNIIVFLVCTAPVLYFFTGWVLRAQKDAGEVNYENTMLMNKISSLCISAAFLLMIALKMWQT</sequence>
<dbReference type="AlphaFoldDB" id="A0A399S4C5"/>
<dbReference type="GO" id="GO:0016765">
    <property type="term" value="F:transferase activity, transferring alkyl or aryl (other than methyl) groups"/>
    <property type="evidence" value="ECO:0007669"/>
    <property type="project" value="InterPro"/>
</dbReference>
<feature type="transmembrane region" description="Helical" evidence="5">
    <location>
        <begin position="32"/>
        <end position="52"/>
    </location>
</feature>
<feature type="transmembrane region" description="Helical" evidence="5">
    <location>
        <begin position="157"/>
        <end position="182"/>
    </location>
</feature>
<name>A0A399S4C5_9BACT</name>
<feature type="transmembrane region" description="Helical" evidence="5">
    <location>
        <begin position="105"/>
        <end position="136"/>
    </location>
</feature>
<evidence type="ECO:0000256" key="5">
    <source>
        <dbReference type="SAM" id="Phobius"/>
    </source>
</evidence>
<comment type="subcellular location">
    <subcellularLocation>
        <location evidence="1">Membrane</location>
        <topology evidence="1">Multi-pass membrane protein</topology>
    </subcellularLocation>
</comment>
<gene>
    <name evidence="6" type="ORF">D1627_14070</name>
</gene>
<dbReference type="EMBL" id="QWGE01000004">
    <property type="protein sequence ID" value="RIJ36942.1"/>
    <property type="molecule type" value="Genomic_DNA"/>
</dbReference>
<evidence type="ECO:0000313" key="7">
    <source>
        <dbReference type="Proteomes" id="UP000266005"/>
    </source>
</evidence>
<keyword evidence="3 5" id="KW-1133">Transmembrane helix</keyword>
<evidence type="ECO:0000256" key="1">
    <source>
        <dbReference type="ARBA" id="ARBA00004141"/>
    </source>
</evidence>
<keyword evidence="6" id="KW-0808">Transferase</keyword>
<evidence type="ECO:0000313" key="6">
    <source>
        <dbReference type="EMBL" id="RIJ36942.1"/>
    </source>
</evidence>
<proteinExistence type="predicted"/>
<comment type="caution">
    <text evidence="6">The sequence shown here is derived from an EMBL/GenBank/DDBJ whole genome shotgun (WGS) entry which is preliminary data.</text>
</comment>
<keyword evidence="2 5" id="KW-0812">Transmembrane</keyword>
<feature type="transmembrane region" description="Helical" evidence="5">
    <location>
        <begin position="229"/>
        <end position="250"/>
    </location>
</feature>
<feature type="transmembrane region" description="Helical" evidence="5">
    <location>
        <begin position="59"/>
        <end position="78"/>
    </location>
</feature>
<dbReference type="InterPro" id="IPR000537">
    <property type="entry name" value="UbiA_prenyltransferase"/>
</dbReference>